<evidence type="ECO:0000313" key="3">
    <source>
        <dbReference type="Proteomes" id="UP000266340"/>
    </source>
</evidence>
<feature type="compositionally biased region" description="Basic residues" evidence="1">
    <location>
        <begin position="193"/>
        <end position="202"/>
    </location>
</feature>
<comment type="caution">
    <text evidence="2">The sequence shown here is derived from an EMBL/GenBank/DDBJ whole genome shotgun (WGS) entry which is preliminary data.</text>
</comment>
<dbReference type="AlphaFoldDB" id="A0A398CR17"/>
<protein>
    <recommendedName>
        <fullName evidence="4">RHS repeat protein</fullName>
    </recommendedName>
</protein>
<dbReference type="Proteomes" id="UP000266340">
    <property type="component" value="Unassembled WGS sequence"/>
</dbReference>
<dbReference type="EMBL" id="QXJM01000039">
    <property type="protein sequence ID" value="RIE01871.1"/>
    <property type="molecule type" value="Genomic_DNA"/>
</dbReference>
<evidence type="ECO:0008006" key="4">
    <source>
        <dbReference type="Google" id="ProtNLM"/>
    </source>
</evidence>
<keyword evidence="3" id="KW-1185">Reference proteome</keyword>
<dbReference type="Pfam" id="PF05593">
    <property type="entry name" value="RHS_repeat"/>
    <property type="match status" value="1"/>
</dbReference>
<sequence>MWQEDAIGNRTQFQYDAWSRTDRVTYPDTTFSTTAYNDIQKKVTSTDAVGNESITTSDIVGRTVKQEENKPGGLVTTLAENVYDYAGNVRESKDAKQQSTFYGYNFLGQLTSVTNAKQETTHYSYNMLGQQIRTTFPDQTFIVKKYDGLGRLIKRQDGNSKKATYAYDTNNNMVSQRIGTTRHLHSSTTTGIPRRRRSPPTRRFRTRMTWQASVLR</sequence>
<organism evidence="2 3">
    <name type="scientific">Cohnella faecalis</name>
    <dbReference type="NCBI Taxonomy" id="2315694"/>
    <lineage>
        <taxon>Bacteria</taxon>
        <taxon>Bacillati</taxon>
        <taxon>Bacillota</taxon>
        <taxon>Bacilli</taxon>
        <taxon>Bacillales</taxon>
        <taxon>Paenibacillaceae</taxon>
        <taxon>Cohnella</taxon>
    </lineage>
</organism>
<dbReference type="InterPro" id="IPR031325">
    <property type="entry name" value="RHS_repeat"/>
</dbReference>
<gene>
    <name evidence="2" type="ORF">D3H35_13885</name>
</gene>
<proteinExistence type="predicted"/>
<evidence type="ECO:0000256" key="1">
    <source>
        <dbReference type="SAM" id="MobiDB-lite"/>
    </source>
</evidence>
<feature type="region of interest" description="Disordered" evidence="1">
    <location>
        <begin position="183"/>
        <end position="202"/>
    </location>
</feature>
<dbReference type="NCBIfam" id="TIGR01643">
    <property type="entry name" value="YD_repeat_2x"/>
    <property type="match status" value="2"/>
</dbReference>
<evidence type="ECO:0000313" key="2">
    <source>
        <dbReference type="EMBL" id="RIE01871.1"/>
    </source>
</evidence>
<accession>A0A398CR17</accession>
<dbReference type="Gene3D" id="2.180.10.10">
    <property type="entry name" value="RHS repeat-associated core"/>
    <property type="match status" value="1"/>
</dbReference>
<name>A0A398CR17_9BACL</name>
<dbReference type="InterPro" id="IPR006530">
    <property type="entry name" value="YD"/>
</dbReference>
<reference evidence="2 3" key="1">
    <citation type="submission" date="2018-09" db="EMBL/GenBank/DDBJ databases">
        <title>Cohnella cavernae sp. nov., isolated from a karst cave.</title>
        <authorList>
            <person name="Zhu H."/>
        </authorList>
    </citation>
    <scope>NUCLEOTIDE SEQUENCE [LARGE SCALE GENOMIC DNA]</scope>
    <source>
        <strain evidence="2 3">K2E09-144</strain>
    </source>
</reference>